<feature type="region of interest" description="Disordered" evidence="1">
    <location>
        <begin position="20"/>
        <end position="66"/>
    </location>
</feature>
<accession>A0ABU0MK29</accession>
<name>A0ABU0MK29_9PROT</name>
<evidence type="ECO:0000313" key="3">
    <source>
        <dbReference type="Proteomes" id="UP001244552"/>
    </source>
</evidence>
<reference evidence="2 3" key="1">
    <citation type="submission" date="2023-07" db="EMBL/GenBank/DDBJ databases">
        <title>Genomic Encyclopedia of Type Strains, Phase IV (KMG-IV): sequencing the most valuable type-strain genomes for metagenomic binning, comparative biology and taxonomic classification.</title>
        <authorList>
            <person name="Goeker M."/>
        </authorList>
    </citation>
    <scope>NUCLEOTIDE SEQUENCE [LARGE SCALE GENOMIC DNA]</scope>
    <source>
        <strain evidence="2 3">DSM 19922</strain>
    </source>
</reference>
<keyword evidence="3" id="KW-1185">Reference proteome</keyword>
<gene>
    <name evidence="2" type="ORF">QO018_002666</name>
</gene>
<evidence type="ECO:0000256" key="1">
    <source>
        <dbReference type="SAM" id="MobiDB-lite"/>
    </source>
</evidence>
<proteinExistence type="predicted"/>
<dbReference type="RefSeq" id="WP_209982318.1">
    <property type="nucleotide sequence ID" value="NZ_JAGINO010000008.1"/>
</dbReference>
<dbReference type="Proteomes" id="UP001244552">
    <property type="component" value="Unassembled WGS sequence"/>
</dbReference>
<sequence>MSLLSIWSSAVLEAARLEPVSAPPPRVPEPRHFRLPYNPLGRPGEVGRRRPPASEPLFRDPLFLEK</sequence>
<evidence type="ECO:0000313" key="2">
    <source>
        <dbReference type="EMBL" id="MDQ0533803.1"/>
    </source>
</evidence>
<protein>
    <submittedName>
        <fullName evidence="2">Uncharacterized protein</fullName>
    </submittedName>
</protein>
<comment type="caution">
    <text evidence="2">The sequence shown here is derived from an EMBL/GenBank/DDBJ whole genome shotgun (WGS) entry which is preliminary data.</text>
</comment>
<organism evidence="2 3">
    <name type="scientific">Azospirillum picis</name>
    <dbReference type="NCBI Taxonomy" id="488438"/>
    <lineage>
        <taxon>Bacteria</taxon>
        <taxon>Pseudomonadati</taxon>
        <taxon>Pseudomonadota</taxon>
        <taxon>Alphaproteobacteria</taxon>
        <taxon>Rhodospirillales</taxon>
        <taxon>Azospirillaceae</taxon>
        <taxon>Azospirillum</taxon>
    </lineage>
</organism>
<dbReference type="EMBL" id="JAUSVU010000008">
    <property type="protein sequence ID" value="MDQ0533803.1"/>
    <property type="molecule type" value="Genomic_DNA"/>
</dbReference>